<feature type="compositionally biased region" description="Acidic residues" evidence="2">
    <location>
        <begin position="81"/>
        <end position="91"/>
    </location>
</feature>
<dbReference type="PANTHER" id="PTHR31996">
    <property type="entry name" value="COILED-COIL DOMAIN-CONTAINING PROTEIN 115"/>
    <property type="match status" value="1"/>
</dbReference>
<dbReference type="EMBL" id="VXIS01000002">
    <property type="protein sequence ID" value="KAA8914841.1"/>
    <property type="molecule type" value="Genomic_DNA"/>
</dbReference>
<dbReference type="Pfam" id="PF06108">
    <property type="entry name" value="DUF952"/>
    <property type="match status" value="1"/>
</dbReference>
<sequence length="305" mass="34462">MSSPPTSYLDSLHLHYLDTLDTYQSRIIALSAALASAHLSLSKANHTSPPPSGGQYAPDLLGEHSVRSRWRITIKECGEFEAAEVDPDDGLEEKKEESKAQQEDQGDAGGLRRRRGKHTGPESVPTTVPEPVEPEKHHKPRDPLTFFHPLPPRLLRDAAAGFSATIPMITDLASTLHLLSELSSEIWRHRQEEYVYKIILSPPAWPMELSELDRSSGYIHLCTAPQVLGVLGRFMKGVLEVWILKFRYEELARDMKWEAADGDEFPHLYGKLEKEVVESTGRMMRSGEEWGSEDWENVEWTKIKA</sequence>
<evidence type="ECO:0000256" key="2">
    <source>
        <dbReference type="SAM" id="MobiDB-lite"/>
    </source>
</evidence>
<dbReference type="Proteomes" id="UP000326924">
    <property type="component" value="Unassembled WGS sequence"/>
</dbReference>
<dbReference type="InParanoid" id="A0A5J5FCL0"/>
<feature type="compositionally biased region" description="Basic and acidic residues" evidence="2">
    <location>
        <begin position="92"/>
        <end position="102"/>
    </location>
</feature>
<keyword evidence="4" id="KW-1185">Reference proteome</keyword>
<evidence type="ECO:0000313" key="3">
    <source>
        <dbReference type="EMBL" id="KAA8914841.1"/>
    </source>
</evidence>
<organism evidence="3 4">
    <name type="scientific">Sphaerosporella brunnea</name>
    <dbReference type="NCBI Taxonomy" id="1250544"/>
    <lineage>
        <taxon>Eukaryota</taxon>
        <taxon>Fungi</taxon>
        <taxon>Dikarya</taxon>
        <taxon>Ascomycota</taxon>
        <taxon>Pezizomycotina</taxon>
        <taxon>Pezizomycetes</taxon>
        <taxon>Pezizales</taxon>
        <taxon>Pyronemataceae</taxon>
        <taxon>Sphaerosporella</taxon>
    </lineage>
</organism>
<comment type="caution">
    <text evidence="3">The sequence shown here is derived from an EMBL/GenBank/DDBJ whole genome shotgun (WGS) entry which is preliminary data.</text>
</comment>
<dbReference type="GO" id="GO:1990871">
    <property type="term" value="C:Vma12-Vma22 assembly complex"/>
    <property type="evidence" value="ECO:0007669"/>
    <property type="project" value="TreeGrafter"/>
</dbReference>
<dbReference type="InterPro" id="IPR040357">
    <property type="entry name" value="Vma22/CCDC115"/>
</dbReference>
<proteinExistence type="predicted"/>
<dbReference type="SUPFAM" id="SSF56399">
    <property type="entry name" value="ADP-ribosylation"/>
    <property type="match status" value="1"/>
</dbReference>
<evidence type="ECO:0000256" key="1">
    <source>
        <dbReference type="ARBA" id="ARBA00093634"/>
    </source>
</evidence>
<evidence type="ECO:0000313" key="4">
    <source>
        <dbReference type="Proteomes" id="UP000326924"/>
    </source>
</evidence>
<accession>A0A5J5FCL0</accession>
<gene>
    <name evidence="3" type="ORF">FN846DRAFT_241165</name>
</gene>
<dbReference type="PANTHER" id="PTHR31996:SF2">
    <property type="entry name" value="COILED-COIL DOMAIN-CONTAINING PROTEIN 115"/>
    <property type="match status" value="1"/>
</dbReference>
<name>A0A5J5FCL0_9PEZI</name>
<feature type="compositionally biased region" description="Low complexity" evidence="2">
    <location>
        <begin position="121"/>
        <end position="130"/>
    </location>
</feature>
<protein>
    <recommendedName>
        <fullName evidence="1">Vacuolar ATPase assembly protein VMA22</fullName>
    </recommendedName>
</protein>
<dbReference type="GO" id="GO:0051082">
    <property type="term" value="F:unfolded protein binding"/>
    <property type="evidence" value="ECO:0007669"/>
    <property type="project" value="TreeGrafter"/>
</dbReference>
<dbReference type="Pfam" id="PF21730">
    <property type="entry name" value="Vma22_CCDC115"/>
    <property type="match status" value="1"/>
</dbReference>
<dbReference type="InterPro" id="IPR009297">
    <property type="entry name" value="DUF952"/>
</dbReference>
<dbReference type="OrthoDB" id="5366125at2759"/>
<dbReference type="AlphaFoldDB" id="A0A5J5FCL0"/>
<dbReference type="GO" id="GO:0070072">
    <property type="term" value="P:vacuolar proton-transporting V-type ATPase complex assembly"/>
    <property type="evidence" value="ECO:0007669"/>
    <property type="project" value="InterPro"/>
</dbReference>
<feature type="region of interest" description="Disordered" evidence="2">
    <location>
        <begin position="81"/>
        <end position="144"/>
    </location>
</feature>
<reference evidence="3 4" key="1">
    <citation type="submission" date="2019-09" db="EMBL/GenBank/DDBJ databases">
        <title>Draft genome of the ectomycorrhizal ascomycete Sphaerosporella brunnea.</title>
        <authorList>
            <consortium name="DOE Joint Genome Institute"/>
            <person name="Benucci G.M."/>
            <person name="Marozzi G."/>
            <person name="Antonielli L."/>
            <person name="Sanchez S."/>
            <person name="Marco P."/>
            <person name="Wang X."/>
            <person name="Falini L.B."/>
            <person name="Barry K."/>
            <person name="Haridas S."/>
            <person name="Lipzen A."/>
            <person name="Labutti K."/>
            <person name="Grigoriev I.V."/>
            <person name="Murat C."/>
            <person name="Martin F."/>
            <person name="Albertini E."/>
            <person name="Donnini D."/>
            <person name="Bonito G."/>
        </authorList>
    </citation>
    <scope>NUCLEOTIDE SEQUENCE [LARGE SCALE GENOMIC DNA]</scope>
    <source>
        <strain evidence="3 4">Sb_GMNB300</strain>
    </source>
</reference>
<dbReference type="Gene3D" id="3.20.170.20">
    <property type="entry name" value="Protein of unknown function DUF952"/>
    <property type="match status" value="1"/>
</dbReference>